<feature type="compositionally biased region" description="Low complexity" evidence="1">
    <location>
        <begin position="157"/>
        <end position="171"/>
    </location>
</feature>
<dbReference type="SUPFAM" id="SSF49319">
    <property type="entry name" value="Actinoxanthin-like"/>
    <property type="match status" value="1"/>
</dbReference>
<dbReference type="InterPro" id="IPR027273">
    <property type="entry name" value="Neocarzinostatin-like"/>
</dbReference>
<evidence type="ECO:0008006" key="6">
    <source>
        <dbReference type="Google" id="ProtNLM"/>
    </source>
</evidence>
<dbReference type="RefSeq" id="WP_012850465.1">
    <property type="nucleotide sequence ID" value="NC_013510.1"/>
</dbReference>
<evidence type="ECO:0000313" key="4">
    <source>
        <dbReference type="EMBL" id="ACY95681.1"/>
    </source>
</evidence>
<reference evidence="4 5" key="1">
    <citation type="journal article" date="2011" name="Stand. Genomic Sci.">
        <title>Complete genome sequence of Thermomonospora curvata type strain (B9).</title>
        <authorList>
            <person name="Chertkov O."/>
            <person name="Sikorski J."/>
            <person name="Nolan M."/>
            <person name="Lapidus A."/>
            <person name="Lucas S."/>
            <person name="Del Rio T.G."/>
            <person name="Tice H."/>
            <person name="Cheng J.F."/>
            <person name="Goodwin L."/>
            <person name="Pitluck S."/>
            <person name="Liolios K."/>
            <person name="Ivanova N."/>
            <person name="Mavromatis K."/>
            <person name="Mikhailova N."/>
            <person name="Ovchinnikova G."/>
            <person name="Pati A."/>
            <person name="Chen A."/>
            <person name="Palaniappan K."/>
            <person name="Djao O.D."/>
            <person name="Land M."/>
            <person name="Hauser L."/>
            <person name="Chang Y.J."/>
            <person name="Jeffries C.D."/>
            <person name="Brettin T."/>
            <person name="Han C."/>
            <person name="Detter J.C."/>
            <person name="Rohde M."/>
            <person name="Goker M."/>
            <person name="Woyke T."/>
            <person name="Bristow J."/>
            <person name="Eisen J.A."/>
            <person name="Markowitz V."/>
            <person name="Hugenholtz P."/>
            <person name="Klenk H.P."/>
            <person name="Kyrpides N.C."/>
        </authorList>
    </citation>
    <scope>NUCLEOTIDE SEQUENCE [LARGE SCALE GENOMIC DNA]</scope>
    <source>
        <strain evidence="5">ATCC 19995 / DSM 43183 / JCM 3096 / KCTC 9072 / NBRC 15933 / NCIMB 10081 / Henssen B9</strain>
    </source>
</reference>
<keyword evidence="3" id="KW-0732">Signal</keyword>
<feature type="compositionally biased region" description="Low complexity" evidence="1">
    <location>
        <begin position="189"/>
        <end position="215"/>
    </location>
</feature>
<keyword evidence="2" id="KW-0812">Transmembrane</keyword>
<dbReference type="HOGENOM" id="CLU_1030284_0_0_11"/>
<dbReference type="OrthoDB" id="4451361at2"/>
<dbReference type="KEGG" id="tcu:Tcur_0073"/>
<dbReference type="Proteomes" id="UP000001918">
    <property type="component" value="Chromosome"/>
</dbReference>
<sequence>MGRLQRALAAATMVAVTGTGLLALAEPAAAASLRVSPSTGLDPNGQTISVSGSGFDPNRNNKFGVYVVFGPRRADYYTNSGNYGAALWVHPGGAGSGQARMSPSGTFSVSLTVKARYTDSSGRAVDCTRTRCYVMTFAAHGVPDRSQDTLIPVSFKGSDSPNPGGSDPDNPGSGGSGSGGSTGPGGGSSASPSTGALTGSSASPLPSPGMAAPAAGAAGAATPLAVQPFRQTASGPPAQSPWPFWLTTAVLVAAGLTARRLIIRRRLRRT</sequence>
<evidence type="ECO:0000256" key="3">
    <source>
        <dbReference type="SAM" id="SignalP"/>
    </source>
</evidence>
<name>D1ADH1_THECD</name>
<keyword evidence="2" id="KW-0472">Membrane</keyword>
<evidence type="ECO:0000313" key="5">
    <source>
        <dbReference type="Proteomes" id="UP000001918"/>
    </source>
</evidence>
<dbReference type="Gene3D" id="2.60.40.230">
    <property type="entry name" value="Neocarzinostatin-like"/>
    <property type="match status" value="1"/>
</dbReference>
<feature type="signal peptide" evidence="3">
    <location>
        <begin position="1"/>
        <end position="25"/>
    </location>
</feature>
<feature type="region of interest" description="Disordered" evidence="1">
    <location>
        <begin position="147"/>
        <end position="215"/>
    </location>
</feature>
<keyword evidence="2" id="KW-1133">Transmembrane helix</keyword>
<dbReference type="STRING" id="471852.Tcur_0073"/>
<feature type="chain" id="PRO_5039484222" description="IPT/TIG domain-containing protein" evidence="3">
    <location>
        <begin position="26"/>
        <end position="270"/>
    </location>
</feature>
<proteinExistence type="predicted"/>
<organism evidence="4 5">
    <name type="scientific">Thermomonospora curvata (strain ATCC 19995 / DSM 43183 / JCM 3096 / KCTC 9072 / NBRC 15933 / NCIMB 10081 / Henssen B9)</name>
    <dbReference type="NCBI Taxonomy" id="471852"/>
    <lineage>
        <taxon>Bacteria</taxon>
        <taxon>Bacillati</taxon>
        <taxon>Actinomycetota</taxon>
        <taxon>Actinomycetes</taxon>
        <taxon>Streptosporangiales</taxon>
        <taxon>Thermomonosporaceae</taxon>
        <taxon>Thermomonospora</taxon>
    </lineage>
</organism>
<feature type="transmembrane region" description="Helical" evidence="2">
    <location>
        <begin position="242"/>
        <end position="262"/>
    </location>
</feature>
<protein>
    <recommendedName>
        <fullName evidence="6">IPT/TIG domain-containing protein</fullName>
    </recommendedName>
</protein>
<gene>
    <name evidence="4" type="ordered locus">Tcur_0073</name>
</gene>
<keyword evidence="5" id="KW-1185">Reference proteome</keyword>
<dbReference type="eggNOG" id="COG3391">
    <property type="taxonomic scope" value="Bacteria"/>
</dbReference>
<feature type="compositionally biased region" description="Gly residues" evidence="1">
    <location>
        <begin position="172"/>
        <end position="188"/>
    </location>
</feature>
<evidence type="ECO:0000256" key="2">
    <source>
        <dbReference type="SAM" id="Phobius"/>
    </source>
</evidence>
<accession>D1ADH1</accession>
<dbReference type="EMBL" id="CP001738">
    <property type="protein sequence ID" value="ACY95681.1"/>
    <property type="molecule type" value="Genomic_DNA"/>
</dbReference>
<dbReference type="AlphaFoldDB" id="D1ADH1"/>
<evidence type="ECO:0000256" key="1">
    <source>
        <dbReference type="SAM" id="MobiDB-lite"/>
    </source>
</evidence>